<name>A0AAP2DK07_9BACT</name>
<dbReference type="SUPFAM" id="SSF55486">
    <property type="entry name" value="Metalloproteases ('zincins'), catalytic domain"/>
    <property type="match status" value="1"/>
</dbReference>
<evidence type="ECO:0000313" key="2">
    <source>
        <dbReference type="EMBL" id="MBT1695264.1"/>
    </source>
</evidence>
<reference evidence="2 3" key="1">
    <citation type="submission" date="2021-05" db="EMBL/GenBank/DDBJ databases">
        <title>A Polyphasic approach of four new species of the genus Ohtaekwangia: Ohtaekwangia histidinii sp. nov., Ohtaekwangia cretensis sp. nov., Ohtaekwangia indiensis sp. nov., Ohtaekwangia reichenbachii sp. nov. from diverse environment.</title>
        <authorList>
            <person name="Octaviana S."/>
        </authorList>
    </citation>
    <scope>NUCLEOTIDE SEQUENCE [LARGE SCALE GENOMIC DNA]</scope>
    <source>
        <strain evidence="2 3">PWU4</strain>
    </source>
</reference>
<accession>A0AAP2DK07</accession>
<dbReference type="InterPro" id="IPR030890">
    <property type="entry name" value="LP_HExxH_w_TonB"/>
</dbReference>
<feature type="signal peptide" evidence="1">
    <location>
        <begin position="1"/>
        <end position="20"/>
    </location>
</feature>
<proteinExistence type="predicted"/>
<dbReference type="Proteomes" id="UP001319200">
    <property type="component" value="Unassembled WGS sequence"/>
</dbReference>
<evidence type="ECO:0000313" key="3">
    <source>
        <dbReference type="Proteomes" id="UP001319200"/>
    </source>
</evidence>
<dbReference type="EMBL" id="JAHESF010000001">
    <property type="protein sequence ID" value="MBT1695264.1"/>
    <property type="molecule type" value="Genomic_DNA"/>
</dbReference>
<protein>
    <submittedName>
        <fullName evidence="2">Zinc-binding metallopeptidase</fullName>
    </submittedName>
</protein>
<gene>
    <name evidence="2" type="ORF">KK083_00160</name>
</gene>
<dbReference type="Gene3D" id="3.40.390.70">
    <property type="match status" value="1"/>
</dbReference>
<dbReference type="AlphaFoldDB" id="A0AAP2DK07"/>
<keyword evidence="3" id="KW-1185">Reference proteome</keyword>
<keyword evidence="1" id="KW-0732">Signal</keyword>
<feature type="chain" id="PRO_5043009341" evidence="1">
    <location>
        <begin position="21"/>
        <end position="454"/>
    </location>
</feature>
<dbReference type="Pfam" id="PF15890">
    <property type="entry name" value="Peptidase_Mx1"/>
    <property type="match status" value="1"/>
</dbReference>
<dbReference type="RefSeq" id="WP_254158731.1">
    <property type="nucleotide sequence ID" value="NZ_JAHESF010000001.1"/>
</dbReference>
<organism evidence="2 3">
    <name type="scientific">Chryseosolibacter histidini</name>
    <dbReference type="NCBI Taxonomy" id="2782349"/>
    <lineage>
        <taxon>Bacteria</taxon>
        <taxon>Pseudomonadati</taxon>
        <taxon>Bacteroidota</taxon>
        <taxon>Cytophagia</taxon>
        <taxon>Cytophagales</taxon>
        <taxon>Chryseotaleaceae</taxon>
        <taxon>Chryseosolibacter</taxon>
    </lineage>
</organism>
<sequence>MMTYKKFFLFMAVMALAPMACEDPYNDNVDASQTDYVNNDNQRPPSALDTWLQNNFTAPYNIEVKYRWDASELDLFRAVVPPSVSKVQGVMEVVKKVWIDTYTKLAGEAFIKRYAPKQFVLVGSASYNFDGSVLLGTAEGGRKVVLYVVNDFDSSEEYAVKEMMHTIEHEFAHILHQNISYPSDFKEITPGDYTANWNITSLSQARARGFITSYAMASPDEDFVEMVAMMLVEGKEGYEAILTCETSAQSLALIRKKEKMVVQYFKDAYNIDFYALQEEVQKAIRAIVPDDGGGEVVPPLFDAWGFDKENTTVRFDLTVLNEPADFVARYNYDNSVLQREGLSLDHSFKLFFSGEEEITLRLYYYTNTGDRENFEANLYMLPQRNANGTVTLLPMGADDNGYYLLDGLRATGLASFFVNRPLTINWTTACSGERYVGFYPAAAPEKFCFGILGN</sequence>
<evidence type="ECO:0000256" key="1">
    <source>
        <dbReference type="SAM" id="SignalP"/>
    </source>
</evidence>
<dbReference type="NCBIfam" id="TIGR04549">
    <property type="entry name" value="LP_HExxH_w_tonB"/>
    <property type="match status" value="1"/>
</dbReference>
<comment type="caution">
    <text evidence="2">The sequence shown here is derived from an EMBL/GenBank/DDBJ whole genome shotgun (WGS) entry which is preliminary data.</text>
</comment>